<evidence type="ECO:0000259" key="6">
    <source>
        <dbReference type="PROSITE" id="PS50157"/>
    </source>
</evidence>
<feature type="region of interest" description="Disordered" evidence="5">
    <location>
        <begin position="389"/>
        <end position="421"/>
    </location>
</feature>
<sequence>MGFSSSDNRPDCVPPISLFIPGDANSNDDDFTSGPLAVGFSPDLAGYEGTDLDMFNTSTPTAESAPGTAPSTPTSTPMMNMMDFSHPSPDTKFTTDIDDDVYSIACGSHCNDCPSQCHDPDCDRLSDVCTDANCGDVVLECDDAICDIGEACSQLDCQPRDVASAVKALTSFHGENSDDNGGHGDMKVPLVGMDQSWPTYMSQVPSHNHSSGPNTVANNGDSNGSDVNNISHHNHTHTHHQMGTMSPAALDTSFHPHLTMQQLYSDIISFHDGTSDAHQHKRPCIADNAVFWPNTCHLPRHDYSDISMLLQDQSPYTMPLQECGMALADPAQAHFHLRQVHQLSTKEMQSSFLTQIPCSMGLFEMESSHSQWPPSSEDVRLATSKMSGLSASTLTPPPTSGTATPATNIMDDSNTSMPLSGSGTRTDIGHCHRCDWVRDGHLCAIVFETEEQLNTHLLQDHAKSCERKAMHERIHTGEKPLACPFPSCNMRFNESSNLAKHRRTHNLTGSHICTECGRDFHRLDQLRRHTERLHDNGGSGPSGTNTTGAGTGAGTGIGSGSGSGAGAATGASGKGAHMSAVTCGPQKTPRCRVTKQRSSAQMQSNT</sequence>
<feature type="compositionally biased region" description="Polar residues" evidence="5">
    <location>
        <begin position="410"/>
        <end position="421"/>
    </location>
</feature>
<dbReference type="PROSITE" id="PS00028">
    <property type="entry name" value="ZINC_FINGER_C2H2_1"/>
    <property type="match status" value="2"/>
</dbReference>
<evidence type="ECO:0000256" key="1">
    <source>
        <dbReference type="ARBA" id="ARBA00022723"/>
    </source>
</evidence>
<dbReference type="InterPro" id="IPR036236">
    <property type="entry name" value="Znf_C2H2_sf"/>
</dbReference>
<protein>
    <submittedName>
        <fullName evidence="7">Zinc-finger protein</fullName>
    </submittedName>
</protein>
<keyword evidence="8" id="KW-1185">Reference proteome</keyword>
<organism evidence="7 8">
    <name type="scientific">Ceratocystis pirilliformis</name>
    <dbReference type="NCBI Taxonomy" id="259994"/>
    <lineage>
        <taxon>Eukaryota</taxon>
        <taxon>Fungi</taxon>
        <taxon>Dikarya</taxon>
        <taxon>Ascomycota</taxon>
        <taxon>Pezizomycotina</taxon>
        <taxon>Sordariomycetes</taxon>
        <taxon>Hypocreomycetidae</taxon>
        <taxon>Microascales</taxon>
        <taxon>Ceratocystidaceae</taxon>
        <taxon>Ceratocystis</taxon>
    </lineage>
</organism>
<evidence type="ECO:0000256" key="2">
    <source>
        <dbReference type="ARBA" id="ARBA00022771"/>
    </source>
</evidence>
<evidence type="ECO:0000313" key="8">
    <source>
        <dbReference type="Proteomes" id="UP001583280"/>
    </source>
</evidence>
<name>A0ABR3YVH3_9PEZI</name>
<feature type="compositionally biased region" description="Gly residues" evidence="5">
    <location>
        <begin position="549"/>
        <end position="567"/>
    </location>
</feature>
<dbReference type="Proteomes" id="UP001583280">
    <property type="component" value="Unassembled WGS sequence"/>
</dbReference>
<feature type="region of interest" description="Disordered" evidence="5">
    <location>
        <begin position="203"/>
        <end position="244"/>
    </location>
</feature>
<dbReference type="GO" id="GO:0008270">
    <property type="term" value="F:zinc ion binding"/>
    <property type="evidence" value="ECO:0007669"/>
    <property type="project" value="UniProtKB-KW"/>
</dbReference>
<evidence type="ECO:0000256" key="5">
    <source>
        <dbReference type="SAM" id="MobiDB-lite"/>
    </source>
</evidence>
<feature type="compositionally biased region" description="Polar residues" evidence="5">
    <location>
        <begin position="596"/>
        <end position="606"/>
    </location>
</feature>
<feature type="region of interest" description="Disordered" evidence="5">
    <location>
        <begin position="532"/>
        <end position="606"/>
    </location>
</feature>
<keyword evidence="1" id="KW-0479">Metal-binding</keyword>
<feature type="domain" description="C2H2-type" evidence="6">
    <location>
        <begin position="481"/>
        <end position="505"/>
    </location>
</feature>
<feature type="compositionally biased region" description="Low complexity" evidence="5">
    <location>
        <begin position="218"/>
        <end position="229"/>
    </location>
</feature>
<dbReference type="SUPFAM" id="SSF57667">
    <property type="entry name" value="beta-beta-alpha zinc fingers"/>
    <property type="match status" value="1"/>
</dbReference>
<dbReference type="EMBL" id="JAWDJO010000139">
    <property type="protein sequence ID" value="KAL1892055.1"/>
    <property type="molecule type" value="Genomic_DNA"/>
</dbReference>
<evidence type="ECO:0000256" key="3">
    <source>
        <dbReference type="ARBA" id="ARBA00022833"/>
    </source>
</evidence>
<keyword evidence="2 4" id="KW-0863">Zinc-finger</keyword>
<dbReference type="PANTHER" id="PTHR23235:SF120">
    <property type="entry name" value="KRUPPEL-LIKE FACTOR 15"/>
    <property type="match status" value="1"/>
</dbReference>
<dbReference type="Gene3D" id="3.30.160.60">
    <property type="entry name" value="Classic Zinc Finger"/>
    <property type="match status" value="1"/>
</dbReference>
<feature type="compositionally biased region" description="Low complexity" evidence="5">
    <location>
        <begin position="389"/>
        <end position="407"/>
    </location>
</feature>
<proteinExistence type="predicted"/>
<feature type="domain" description="C2H2-type" evidence="6">
    <location>
        <begin position="511"/>
        <end position="539"/>
    </location>
</feature>
<dbReference type="SMART" id="SM00355">
    <property type="entry name" value="ZnF_C2H2"/>
    <property type="match status" value="3"/>
</dbReference>
<reference evidence="7 8" key="1">
    <citation type="journal article" date="2024" name="IMA Fungus">
        <title>IMA Genome - F19 : A genome assembly and annotation guide to empower mycologists, including annotated draft genome sequences of Ceratocystis pirilliformis, Diaporthe australafricana, Fusarium ophioides, Paecilomyces lecythidis, and Sporothrix stenoceras.</title>
        <authorList>
            <person name="Aylward J."/>
            <person name="Wilson A.M."/>
            <person name="Visagie C.M."/>
            <person name="Spraker J."/>
            <person name="Barnes I."/>
            <person name="Buitendag C."/>
            <person name="Ceriani C."/>
            <person name="Del Mar Angel L."/>
            <person name="du Plessis D."/>
            <person name="Fuchs T."/>
            <person name="Gasser K."/>
            <person name="Kramer D."/>
            <person name="Li W."/>
            <person name="Munsamy K."/>
            <person name="Piso A."/>
            <person name="Price J.L."/>
            <person name="Sonnekus B."/>
            <person name="Thomas C."/>
            <person name="van der Nest A."/>
            <person name="van Dijk A."/>
            <person name="van Heerden A."/>
            <person name="van Vuuren N."/>
            <person name="Yilmaz N."/>
            <person name="Duong T.A."/>
            <person name="van der Merwe N.A."/>
            <person name="Wingfield M.J."/>
            <person name="Wingfield B.D."/>
        </authorList>
    </citation>
    <scope>NUCLEOTIDE SEQUENCE [LARGE SCALE GENOMIC DNA]</scope>
    <source>
        <strain evidence="7 8">CMW 12675</strain>
    </source>
</reference>
<dbReference type="PROSITE" id="PS50157">
    <property type="entry name" value="ZINC_FINGER_C2H2_2"/>
    <property type="match status" value="2"/>
</dbReference>
<feature type="region of interest" description="Disordered" evidence="5">
    <location>
        <begin position="1"/>
        <end position="20"/>
    </location>
</feature>
<keyword evidence="3" id="KW-0862">Zinc</keyword>
<dbReference type="InterPro" id="IPR013087">
    <property type="entry name" value="Znf_C2H2_type"/>
</dbReference>
<gene>
    <name evidence="7" type="primary">SUR1</name>
    <name evidence="7" type="ORF">Cpir12675_004706</name>
</gene>
<feature type="compositionally biased region" description="Polar residues" evidence="5">
    <location>
        <begin position="203"/>
        <end position="217"/>
    </location>
</feature>
<evidence type="ECO:0000256" key="4">
    <source>
        <dbReference type="PROSITE-ProRule" id="PRU00042"/>
    </source>
</evidence>
<comment type="caution">
    <text evidence="7">The sequence shown here is derived from an EMBL/GenBank/DDBJ whole genome shotgun (WGS) entry which is preliminary data.</text>
</comment>
<dbReference type="PANTHER" id="PTHR23235">
    <property type="entry name" value="KRUEPPEL-LIKE TRANSCRIPTION FACTOR"/>
    <property type="match status" value="1"/>
</dbReference>
<evidence type="ECO:0000313" key="7">
    <source>
        <dbReference type="EMBL" id="KAL1892055.1"/>
    </source>
</evidence>
<accession>A0ABR3YVH3</accession>